<proteinExistence type="predicted"/>
<sequence length="237" mass="26576">MGASSPLETSRPLDFETSVLDQASRPSSRVSYRPLPPSAPSGPLRSEYLPFDSGLHLEWQHPQKSSYKLDESLSMPSAYVIEATEASRPDAPWIEVGRVPGTLTSADVRILPTLHRSESTERPYTPSSYHVPPTLLYRIRGENEFGLSAPLVTRIEPPGHPVYESKPGFEHLKLSSGRLETRLLPMSSEFQLPQIELRWPPLASEYRRQSFPSSADRRLITTPITPDISYLVQVKKS</sequence>
<protein>
    <submittedName>
        <fullName evidence="2">Uncharacterized protein</fullName>
    </submittedName>
</protein>
<dbReference type="EMBL" id="GDQY01000079">
    <property type="protein sequence ID" value="JAQ18728.1"/>
    <property type="molecule type" value="Transcribed_RNA"/>
</dbReference>
<evidence type="ECO:0000256" key="1">
    <source>
        <dbReference type="SAM" id="MobiDB-lite"/>
    </source>
</evidence>
<evidence type="ECO:0000313" key="2">
    <source>
        <dbReference type="EMBL" id="JAQ18728.1"/>
    </source>
</evidence>
<feature type="region of interest" description="Disordered" evidence="1">
    <location>
        <begin position="1"/>
        <end position="47"/>
    </location>
</feature>
<name>A0A146MGB5_SCHMA</name>
<gene>
    <name evidence="2" type="ORF">c6438_g1_i1</name>
</gene>
<reference evidence="2" key="1">
    <citation type="journal article" date="2015" name="PLoS Negl. Trop. Dis.">
        <title>Schistosoma mansoni Egg, Adult Male and Female Comparative Gene Expression Analysis and Identification of Novel Genes by RNA-Seq.</title>
        <authorList>
            <person name="Anderson L."/>
            <person name="Amaral M.S."/>
            <person name="Beckedorff F."/>
            <person name="Silva L.F."/>
            <person name="Dazzani B."/>
            <person name="Oliveira K.C."/>
            <person name="Almeida G.T."/>
            <person name="Gomes M.R."/>
            <person name="Pires D.S."/>
            <person name="Setubal J.C."/>
            <person name="DeMarco R."/>
            <person name="Verjovski-Almeida S."/>
        </authorList>
    </citation>
    <scope>NUCLEOTIDE SEQUENCE</scope>
    <source>
        <strain evidence="2">BH</strain>
    </source>
</reference>
<dbReference type="AlphaFoldDB" id="A0A146MGB5"/>
<accession>A0A146MGB5</accession>
<feature type="compositionally biased region" description="Polar residues" evidence="1">
    <location>
        <begin position="19"/>
        <end position="30"/>
    </location>
</feature>
<organism evidence="2">
    <name type="scientific">Schistosoma mansoni</name>
    <name type="common">Blood fluke</name>
    <dbReference type="NCBI Taxonomy" id="6183"/>
    <lineage>
        <taxon>Eukaryota</taxon>
        <taxon>Metazoa</taxon>
        <taxon>Spiralia</taxon>
        <taxon>Lophotrochozoa</taxon>
        <taxon>Platyhelminthes</taxon>
        <taxon>Trematoda</taxon>
        <taxon>Digenea</taxon>
        <taxon>Strigeidida</taxon>
        <taxon>Schistosomatoidea</taxon>
        <taxon>Schistosomatidae</taxon>
        <taxon>Schistosoma</taxon>
    </lineage>
</organism>